<name>W7YYA6_9BACL</name>
<evidence type="ECO:0000256" key="1">
    <source>
        <dbReference type="ARBA" id="ARBA00022801"/>
    </source>
</evidence>
<dbReference type="EMBL" id="BAVZ01000003">
    <property type="protein sequence ID" value="GAF07409.1"/>
    <property type="molecule type" value="Genomic_DNA"/>
</dbReference>
<feature type="domain" description="Alpha/beta hydrolase fold-3" evidence="3">
    <location>
        <begin position="79"/>
        <end position="285"/>
    </location>
</feature>
<proteinExistence type="predicted"/>
<dbReference type="STRING" id="1236976.JCM16418_1425"/>
<protein>
    <submittedName>
        <fullName evidence="4">Esterase/lipase</fullName>
    </submittedName>
</protein>
<dbReference type="InterPro" id="IPR029058">
    <property type="entry name" value="AB_hydrolase_fold"/>
</dbReference>
<dbReference type="PANTHER" id="PTHR48081:SF8">
    <property type="entry name" value="ALPHA_BETA HYDROLASE FOLD-3 DOMAIN-CONTAINING PROTEIN-RELATED"/>
    <property type="match status" value="1"/>
</dbReference>
<dbReference type="OrthoDB" id="9815425at2"/>
<keyword evidence="1" id="KW-0378">Hydrolase</keyword>
<dbReference type="AlphaFoldDB" id="W7YYA6"/>
<keyword evidence="2" id="KW-0175">Coiled coil</keyword>
<dbReference type="Gene3D" id="3.40.50.1820">
    <property type="entry name" value="alpha/beta hydrolase"/>
    <property type="match status" value="1"/>
</dbReference>
<feature type="coiled-coil region" evidence="2">
    <location>
        <begin position="14"/>
        <end position="41"/>
    </location>
</feature>
<evidence type="ECO:0000313" key="5">
    <source>
        <dbReference type="Proteomes" id="UP000019364"/>
    </source>
</evidence>
<evidence type="ECO:0000313" key="4">
    <source>
        <dbReference type="EMBL" id="GAF07409.1"/>
    </source>
</evidence>
<comment type="caution">
    <text evidence="4">The sequence shown here is derived from an EMBL/GenBank/DDBJ whole genome shotgun (WGS) entry which is preliminary data.</text>
</comment>
<dbReference type="eggNOG" id="COG0657">
    <property type="taxonomic scope" value="Bacteria"/>
</dbReference>
<reference evidence="4 5" key="1">
    <citation type="journal article" date="2014" name="Genome Announc.">
        <title>Draft Genome Sequence of Paenibacillus pini JCM 16418T, Isolated from the Rhizosphere of Pine Tree.</title>
        <authorList>
            <person name="Yuki M."/>
            <person name="Oshima K."/>
            <person name="Suda W."/>
            <person name="Oshida Y."/>
            <person name="Kitamura K."/>
            <person name="Iida Y."/>
            <person name="Hattori M."/>
            <person name="Ohkuma M."/>
        </authorList>
    </citation>
    <scope>NUCLEOTIDE SEQUENCE [LARGE SCALE GENOMIC DNA]</scope>
    <source>
        <strain evidence="4 5">JCM 16418</strain>
    </source>
</reference>
<sequence>MQHSSSIEQLSTIKAFLKQTNNNIGKSVEELRNEMVQASAKLPKLPNVVFQKIEIGPINGEWVTAGDLVTEKEDEQQVILYFHGGGFFTGSCEIYRDLAARIAQSSGVRVLTLEYRLAPEFLYPTANEDCLFAYHWLLENGYSAHNIVFGGDSVGASLALMTLLSLRDADEVLPAGAFLISPHTDLVHLDGESYITRAELDPTGSLAYNQRIRNTYLGLGNKQLDEYPAILSPLRMDLRGLPSILIQVGDQEVLLSDAVRFTERARAAGAPVLLEVWEQMWSVFHLLAYMLPEAEQAINNIGQYVRTLLTRSQS</sequence>
<organism evidence="4 5">
    <name type="scientific">Paenibacillus pini JCM 16418</name>
    <dbReference type="NCBI Taxonomy" id="1236976"/>
    <lineage>
        <taxon>Bacteria</taxon>
        <taxon>Bacillati</taxon>
        <taxon>Bacillota</taxon>
        <taxon>Bacilli</taxon>
        <taxon>Bacillales</taxon>
        <taxon>Paenibacillaceae</taxon>
        <taxon>Paenibacillus</taxon>
    </lineage>
</organism>
<evidence type="ECO:0000259" key="3">
    <source>
        <dbReference type="Pfam" id="PF07859"/>
    </source>
</evidence>
<dbReference type="SUPFAM" id="SSF53474">
    <property type="entry name" value="alpha/beta-Hydrolases"/>
    <property type="match status" value="1"/>
</dbReference>
<evidence type="ECO:0000256" key="2">
    <source>
        <dbReference type="SAM" id="Coils"/>
    </source>
</evidence>
<dbReference type="GO" id="GO:0016787">
    <property type="term" value="F:hydrolase activity"/>
    <property type="evidence" value="ECO:0007669"/>
    <property type="project" value="UniProtKB-KW"/>
</dbReference>
<dbReference type="InterPro" id="IPR050300">
    <property type="entry name" value="GDXG_lipolytic_enzyme"/>
</dbReference>
<keyword evidence="5" id="KW-1185">Reference proteome</keyword>
<dbReference type="PANTHER" id="PTHR48081">
    <property type="entry name" value="AB HYDROLASE SUPERFAMILY PROTEIN C4A8.06C"/>
    <property type="match status" value="1"/>
</dbReference>
<dbReference type="Proteomes" id="UP000019364">
    <property type="component" value="Unassembled WGS sequence"/>
</dbReference>
<gene>
    <name evidence="4" type="ORF">JCM16418_1425</name>
</gene>
<dbReference type="Pfam" id="PF07859">
    <property type="entry name" value="Abhydrolase_3"/>
    <property type="match status" value="1"/>
</dbReference>
<accession>W7YYA6</accession>
<dbReference type="InterPro" id="IPR013094">
    <property type="entry name" value="AB_hydrolase_3"/>
</dbReference>